<dbReference type="Proteomes" id="UP000823775">
    <property type="component" value="Unassembled WGS sequence"/>
</dbReference>
<accession>A0ABS8V8H2</accession>
<proteinExistence type="predicted"/>
<comment type="caution">
    <text evidence="1">The sequence shown here is derived from an EMBL/GenBank/DDBJ whole genome shotgun (WGS) entry which is preliminary data.</text>
</comment>
<gene>
    <name evidence="1" type="ORF">HAX54_030545</name>
</gene>
<evidence type="ECO:0000313" key="2">
    <source>
        <dbReference type="Proteomes" id="UP000823775"/>
    </source>
</evidence>
<organism evidence="1 2">
    <name type="scientific">Datura stramonium</name>
    <name type="common">Jimsonweed</name>
    <name type="synonym">Common thornapple</name>
    <dbReference type="NCBI Taxonomy" id="4076"/>
    <lineage>
        <taxon>Eukaryota</taxon>
        <taxon>Viridiplantae</taxon>
        <taxon>Streptophyta</taxon>
        <taxon>Embryophyta</taxon>
        <taxon>Tracheophyta</taxon>
        <taxon>Spermatophyta</taxon>
        <taxon>Magnoliopsida</taxon>
        <taxon>eudicotyledons</taxon>
        <taxon>Gunneridae</taxon>
        <taxon>Pentapetalae</taxon>
        <taxon>asterids</taxon>
        <taxon>lamiids</taxon>
        <taxon>Solanales</taxon>
        <taxon>Solanaceae</taxon>
        <taxon>Solanoideae</taxon>
        <taxon>Datureae</taxon>
        <taxon>Datura</taxon>
    </lineage>
</organism>
<dbReference type="EMBL" id="JACEIK010003831">
    <property type="protein sequence ID" value="MCD9643247.1"/>
    <property type="molecule type" value="Genomic_DNA"/>
</dbReference>
<reference evidence="1 2" key="1">
    <citation type="journal article" date="2021" name="BMC Genomics">
        <title>Datura genome reveals duplications of psychoactive alkaloid biosynthetic genes and high mutation rate following tissue culture.</title>
        <authorList>
            <person name="Rajewski A."/>
            <person name="Carter-House D."/>
            <person name="Stajich J."/>
            <person name="Litt A."/>
        </authorList>
    </citation>
    <scope>NUCLEOTIDE SEQUENCE [LARGE SCALE GENOMIC DNA]</scope>
    <source>
        <strain evidence="1">AR-01</strain>
    </source>
</reference>
<sequence length="106" mass="12251">MSIAGYGHGVVDEEEWAWLHGEEESFYGRYGDSRRAEWLGGQVWVLIGEENEKERGSMLFFLLGNAREKQVVERGDRWFCCRNYGGIARLPEFTKGCLAEAGREWQ</sequence>
<protein>
    <submittedName>
        <fullName evidence="1">Uncharacterized protein</fullName>
    </submittedName>
</protein>
<keyword evidence="2" id="KW-1185">Reference proteome</keyword>
<evidence type="ECO:0000313" key="1">
    <source>
        <dbReference type="EMBL" id="MCD9643247.1"/>
    </source>
</evidence>
<name>A0ABS8V8H2_DATST</name>